<dbReference type="Proteomes" id="UP000761534">
    <property type="component" value="Unassembled WGS sequence"/>
</dbReference>
<dbReference type="VEuPathDB" id="FungiDB:TRICI_006576"/>
<dbReference type="AlphaFoldDB" id="A0A642UG68"/>
<evidence type="ECO:0000313" key="3">
    <source>
        <dbReference type="EMBL" id="KAA8898315.1"/>
    </source>
</evidence>
<dbReference type="OrthoDB" id="1901244at2759"/>
<evidence type="ECO:0000256" key="1">
    <source>
        <dbReference type="ARBA" id="ARBA00009740"/>
    </source>
</evidence>
<reference evidence="3" key="1">
    <citation type="journal article" date="2019" name="G3 (Bethesda)">
        <title>Genome Assemblies of Two Rare Opportunistic Yeast Pathogens: Diutina rugosa (syn. Candida rugosa) and Trichomonascus ciferrii (syn. Candida ciferrii).</title>
        <authorList>
            <person name="Mixao V."/>
            <person name="Saus E."/>
            <person name="Hansen A.P."/>
            <person name="Lass-Florl C."/>
            <person name="Gabaldon T."/>
        </authorList>
    </citation>
    <scope>NUCLEOTIDE SEQUENCE</scope>
    <source>
        <strain evidence="3">CBS 4856</strain>
    </source>
</reference>
<proteinExistence type="inferred from homology"/>
<comment type="similarity">
    <text evidence="1">Belongs to the OBAP family.</text>
</comment>
<evidence type="ECO:0000256" key="2">
    <source>
        <dbReference type="SAM" id="MobiDB-lite"/>
    </source>
</evidence>
<protein>
    <recommendedName>
        <fullName evidence="5">DUF1264 domain-containing protein</fullName>
    </recommendedName>
</protein>
<gene>
    <name evidence="3" type="ORF">TRICI_006576</name>
</gene>
<dbReference type="EMBL" id="SWFS01000547">
    <property type="protein sequence ID" value="KAA8898315.1"/>
    <property type="molecule type" value="Genomic_DNA"/>
</dbReference>
<comment type="caution">
    <text evidence="3">The sequence shown here is derived from an EMBL/GenBank/DDBJ whole genome shotgun (WGS) entry which is preliminary data.</text>
</comment>
<name>A0A642UG68_9ASCO</name>
<dbReference type="PANTHER" id="PTHR31360:SF0">
    <property type="entry name" value="OIL BODY-ASSOCIATED PROTEIN 1B"/>
    <property type="match status" value="1"/>
</dbReference>
<evidence type="ECO:0008006" key="5">
    <source>
        <dbReference type="Google" id="ProtNLM"/>
    </source>
</evidence>
<dbReference type="PANTHER" id="PTHR31360">
    <property type="match status" value="1"/>
</dbReference>
<organism evidence="3 4">
    <name type="scientific">Trichomonascus ciferrii</name>
    <dbReference type="NCBI Taxonomy" id="44093"/>
    <lineage>
        <taxon>Eukaryota</taxon>
        <taxon>Fungi</taxon>
        <taxon>Dikarya</taxon>
        <taxon>Ascomycota</taxon>
        <taxon>Saccharomycotina</taxon>
        <taxon>Dipodascomycetes</taxon>
        <taxon>Dipodascales</taxon>
        <taxon>Trichomonascaceae</taxon>
        <taxon>Trichomonascus</taxon>
        <taxon>Trichomonascus ciferrii complex</taxon>
    </lineage>
</organism>
<accession>A0A642UG68</accession>
<dbReference type="InterPro" id="IPR010686">
    <property type="entry name" value="OBAP-like"/>
</dbReference>
<evidence type="ECO:0000313" key="4">
    <source>
        <dbReference type="Proteomes" id="UP000761534"/>
    </source>
</evidence>
<sequence length="189" mass="22080">MGDFKVLKNICMFLNAVHVYTDEASKGEIRVVDANHYCAHIRKDLRQCLIYDSPKPDARLIGVEYMIPYEKYAELPPDEQKLWHSHDFEVHSGMLVIPNMSDEEELEAMKEITTLYGKTWHFWQVDRGDDLPLGYPVLMGSLTKSGQVDLDKTLESRDHELNVNFHEKAEQRKQIPHHNVHKNADSWYN</sequence>
<feature type="region of interest" description="Disordered" evidence="2">
    <location>
        <begin position="169"/>
        <end position="189"/>
    </location>
</feature>
<keyword evidence="4" id="KW-1185">Reference proteome</keyword>
<dbReference type="Pfam" id="PF06884">
    <property type="entry name" value="DUF1264"/>
    <property type="match status" value="1"/>
</dbReference>